<dbReference type="Gene3D" id="2.30.30.140">
    <property type="match status" value="1"/>
</dbReference>
<accession>A0A3S0JEA7</accession>
<dbReference type="SMART" id="SM00333">
    <property type="entry name" value="TUDOR"/>
    <property type="match status" value="1"/>
</dbReference>
<evidence type="ECO:0000259" key="2">
    <source>
        <dbReference type="SMART" id="SM00333"/>
    </source>
</evidence>
<dbReference type="EMBL" id="RXOF01000005">
    <property type="protein sequence ID" value="RTQ49977.1"/>
    <property type="molecule type" value="Genomic_DNA"/>
</dbReference>
<dbReference type="InterPro" id="IPR002999">
    <property type="entry name" value="Tudor"/>
</dbReference>
<dbReference type="Pfam" id="PF05641">
    <property type="entry name" value="Agenet"/>
    <property type="match status" value="1"/>
</dbReference>
<dbReference type="Proteomes" id="UP000282184">
    <property type="component" value="Unassembled WGS sequence"/>
</dbReference>
<keyword evidence="4" id="KW-1185">Reference proteome</keyword>
<organism evidence="3 4">
    <name type="scientific">Hymenobacter gummosus</name>
    <dbReference type="NCBI Taxonomy" id="1776032"/>
    <lineage>
        <taxon>Bacteria</taxon>
        <taxon>Pseudomonadati</taxon>
        <taxon>Bacteroidota</taxon>
        <taxon>Cytophagia</taxon>
        <taxon>Cytophagales</taxon>
        <taxon>Hymenobacteraceae</taxon>
        <taxon>Hymenobacter</taxon>
    </lineage>
</organism>
<evidence type="ECO:0000256" key="1">
    <source>
        <dbReference type="SAM" id="SignalP"/>
    </source>
</evidence>
<dbReference type="InterPro" id="IPR008395">
    <property type="entry name" value="Agenet-like_dom"/>
</dbReference>
<gene>
    <name evidence="3" type="ORF">EJV47_10045</name>
</gene>
<dbReference type="SUPFAM" id="SSF54160">
    <property type="entry name" value="Chromo domain-like"/>
    <property type="match status" value="1"/>
</dbReference>
<sequence>MKPALLPLLLGLFVSLPLAAQSSYTANQQVEVLWKERWYKATILSASAKTYKVHYDGYGSSWDETVPASRIRPLSSPGSPGKAALKYGKYGCSASRYVSGQYEYSPKGSFVLARNGTYAYYGFDKPSTGKFTVAASGVISFSGGYFNGGEATPMVDRENRYYVVFPNNPDNRWTCSWVAAK</sequence>
<feature type="chain" id="PRO_5018745474" description="Tudor domain-containing protein" evidence="1">
    <location>
        <begin position="20"/>
        <end position="181"/>
    </location>
</feature>
<feature type="domain" description="Tudor" evidence="2">
    <location>
        <begin position="22"/>
        <end position="79"/>
    </location>
</feature>
<proteinExistence type="predicted"/>
<dbReference type="AlphaFoldDB" id="A0A3S0JEA7"/>
<comment type="caution">
    <text evidence="3">The sequence shown here is derived from an EMBL/GenBank/DDBJ whole genome shotgun (WGS) entry which is preliminary data.</text>
</comment>
<dbReference type="InterPro" id="IPR016197">
    <property type="entry name" value="Chromo-like_dom_sf"/>
</dbReference>
<protein>
    <recommendedName>
        <fullName evidence="2">Tudor domain-containing protein</fullName>
    </recommendedName>
</protein>
<dbReference type="OrthoDB" id="9767236at2"/>
<name>A0A3S0JEA7_9BACT</name>
<evidence type="ECO:0000313" key="4">
    <source>
        <dbReference type="Proteomes" id="UP000282184"/>
    </source>
</evidence>
<dbReference type="RefSeq" id="WP_126693028.1">
    <property type="nucleotide sequence ID" value="NZ_RXOF01000005.1"/>
</dbReference>
<feature type="signal peptide" evidence="1">
    <location>
        <begin position="1"/>
        <end position="19"/>
    </location>
</feature>
<reference evidence="3 4" key="1">
    <citation type="submission" date="2018-12" db="EMBL/GenBank/DDBJ databases">
        <title>Hymenobacter gummosus sp. nov., isolated from a spring.</title>
        <authorList>
            <person name="Nie L."/>
        </authorList>
    </citation>
    <scope>NUCLEOTIDE SEQUENCE [LARGE SCALE GENOMIC DNA]</scope>
    <source>
        <strain evidence="3 4">KCTC 52166</strain>
    </source>
</reference>
<keyword evidence="1" id="KW-0732">Signal</keyword>
<evidence type="ECO:0000313" key="3">
    <source>
        <dbReference type="EMBL" id="RTQ49977.1"/>
    </source>
</evidence>